<name>A0A0R2I0T2_9LACO</name>
<keyword evidence="2" id="KW-1185">Reference proteome</keyword>
<comment type="caution">
    <text evidence="1">The sequence shown here is derived from an EMBL/GenBank/DDBJ whole genome shotgun (WGS) entry which is preliminary data.</text>
</comment>
<sequence length="264" mass="29374">MHMKKWRFPALLVALALLLVGSYGFKSQKRSHWVDSTTPTIFVHGYGSSYHAEESMVKRARKDKVTSTVVLARVDENGKVKLSGPSIKGKRNPIVEVNLADNKQTDMNKGAAYVNNVVRALQKRDGIKEYNFVAHSMGNMDVFSYLSKYGSQPGAPVLKKQVVLAGGGMTGWSHRRPISGTMQTIMGQLKDNYPQGKVLNIAGDRGDETDGKVPNAASRSVKDMLGDRPKSYQFVLFKGKQYTHSNLHENQKVSNKINEFLWGK</sequence>
<dbReference type="InterPro" id="IPR010315">
    <property type="entry name" value="DUF915_hydro-like"/>
</dbReference>
<dbReference type="Proteomes" id="UP000050934">
    <property type="component" value="Unassembled WGS sequence"/>
</dbReference>
<organism evidence="1 2">
    <name type="scientific">Limosilactobacillus secaliphilus</name>
    <dbReference type="NCBI Taxonomy" id="396268"/>
    <lineage>
        <taxon>Bacteria</taxon>
        <taxon>Bacillati</taxon>
        <taxon>Bacillota</taxon>
        <taxon>Bacilli</taxon>
        <taxon>Lactobacillales</taxon>
        <taxon>Lactobacillaceae</taxon>
        <taxon>Limosilactobacillus</taxon>
    </lineage>
</organism>
<proteinExistence type="predicted"/>
<dbReference type="Pfam" id="PF06028">
    <property type="entry name" value="DUF915"/>
    <property type="match status" value="1"/>
</dbReference>
<dbReference type="PATRIC" id="fig|396268.3.peg.806"/>
<accession>A0A0R2I0T2</accession>
<gene>
    <name evidence="1" type="ORF">IV45_GL000796</name>
</gene>
<dbReference type="AlphaFoldDB" id="A0A0R2I0T2"/>
<dbReference type="InterPro" id="IPR029058">
    <property type="entry name" value="AB_hydrolase_fold"/>
</dbReference>
<dbReference type="Gene3D" id="3.40.50.1820">
    <property type="entry name" value="alpha/beta hydrolase"/>
    <property type="match status" value="1"/>
</dbReference>
<dbReference type="OrthoDB" id="503948at2"/>
<evidence type="ECO:0008006" key="3">
    <source>
        <dbReference type="Google" id="ProtNLM"/>
    </source>
</evidence>
<evidence type="ECO:0000313" key="1">
    <source>
        <dbReference type="EMBL" id="KRN58350.1"/>
    </source>
</evidence>
<reference evidence="1 2" key="1">
    <citation type="journal article" date="2015" name="Genome Announc.">
        <title>Expanding the biotechnology potential of lactobacilli through comparative genomics of 213 strains and associated genera.</title>
        <authorList>
            <person name="Sun Z."/>
            <person name="Harris H.M."/>
            <person name="McCann A."/>
            <person name="Guo C."/>
            <person name="Argimon S."/>
            <person name="Zhang W."/>
            <person name="Yang X."/>
            <person name="Jeffery I.B."/>
            <person name="Cooney J.C."/>
            <person name="Kagawa T.F."/>
            <person name="Liu W."/>
            <person name="Song Y."/>
            <person name="Salvetti E."/>
            <person name="Wrobel A."/>
            <person name="Rasinkangas P."/>
            <person name="Parkhill J."/>
            <person name="Rea M.C."/>
            <person name="O'Sullivan O."/>
            <person name="Ritari J."/>
            <person name="Douillard F.P."/>
            <person name="Paul Ross R."/>
            <person name="Yang R."/>
            <person name="Briner A.E."/>
            <person name="Felis G.E."/>
            <person name="de Vos W.M."/>
            <person name="Barrangou R."/>
            <person name="Klaenhammer T.R."/>
            <person name="Caufield P.W."/>
            <person name="Cui Y."/>
            <person name="Zhang H."/>
            <person name="O'Toole P.W."/>
        </authorList>
    </citation>
    <scope>NUCLEOTIDE SEQUENCE [LARGE SCALE GENOMIC DNA]</scope>
    <source>
        <strain evidence="1 2">DSM 17896</strain>
    </source>
</reference>
<evidence type="ECO:0000313" key="2">
    <source>
        <dbReference type="Proteomes" id="UP000050934"/>
    </source>
</evidence>
<dbReference type="STRING" id="396268.IV45_GL000796"/>
<protein>
    <recommendedName>
        <fullName evidence="3">Cell surface hydrolase</fullName>
    </recommendedName>
</protein>
<dbReference type="SUPFAM" id="SSF53474">
    <property type="entry name" value="alpha/beta-Hydrolases"/>
    <property type="match status" value="1"/>
</dbReference>
<dbReference type="EMBL" id="JQBW01000010">
    <property type="protein sequence ID" value="KRN58350.1"/>
    <property type="molecule type" value="Genomic_DNA"/>
</dbReference>